<dbReference type="Gene3D" id="1.10.390.30">
    <property type="entry name" value="Peptidase M60, enhancin-like domain 3"/>
    <property type="match status" value="1"/>
</dbReference>
<dbReference type="InterPro" id="IPR031161">
    <property type="entry name" value="Peptidase_M60_dom"/>
</dbReference>
<dbReference type="GeneID" id="64219983"/>
<dbReference type="Pfam" id="PF13402">
    <property type="entry name" value="Peptidase_M60"/>
    <property type="match status" value="1"/>
</dbReference>
<dbReference type="STRING" id="147375.BXP28_10660"/>
<organism evidence="2 3">
    <name type="scientific">Paenibacillus larvae subsp. larvae</name>
    <dbReference type="NCBI Taxonomy" id="147375"/>
    <lineage>
        <taxon>Bacteria</taxon>
        <taxon>Bacillati</taxon>
        <taxon>Bacillota</taxon>
        <taxon>Bacilli</taxon>
        <taxon>Bacillales</taxon>
        <taxon>Paenibacillaceae</taxon>
        <taxon>Paenibacillus</taxon>
    </lineage>
</organism>
<dbReference type="AlphaFoldDB" id="A0A2L1U497"/>
<dbReference type="Pfam" id="PF03272">
    <property type="entry name" value="Mucin_bdg"/>
    <property type="match status" value="5"/>
</dbReference>
<name>A0A2L1U497_9BACL</name>
<gene>
    <name evidence="2" type="ORF">ERICIII_03625</name>
</gene>
<dbReference type="InterPro" id="IPR042279">
    <property type="entry name" value="Pep_M60_3"/>
</dbReference>
<dbReference type="RefSeq" id="WP_079940407.1">
    <property type="nucleotide sequence ID" value="NZ_CP019655.1"/>
</dbReference>
<dbReference type="Proteomes" id="UP000239833">
    <property type="component" value="Chromosome"/>
</dbReference>
<evidence type="ECO:0000313" key="2">
    <source>
        <dbReference type="EMBL" id="AVF27734.1"/>
    </source>
</evidence>
<feature type="domain" description="Peptidase M60" evidence="1">
    <location>
        <begin position="30"/>
        <end position="329"/>
    </location>
</feature>
<reference evidence="3" key="1">
    <citation type="submission" date="2017-02" db="EMBL/GenBank/DDBJ databases">
        <title>Delineation of Paenibacillus larvae strains originating from foulbrood outbreaks.</title>
        <authorList>
            <person name="Beims H."/>
            <person name="Bunk B."/>
            <person name="Sproeer C."/>
            <person name="Mohr K.I."/>
            <person name="Pradella S."/>
            <person name="Guenther G."/>
            <person name="Rohde M."/>
            <person name="von der Ohe W."/>
            <person name="Steinert M."/>
        </authorList>
    </citation>
    <scope>NUCLEOTIDE SEQUENCE [LARGE SCALE GENOMIC DNA]</scope>
    <source>
        <strain evidence="3">Eric_III</strain>
    </source>
</reference>
<dbReference type="SMART" id="SM01276">
    <property type="entry name" value="M60-like"/>
    <property type="match status" value="1"/>
</dbReference>
<evidence type="ECO:0000313" key="3">
    <source>
        <dbReference type="Proteomes" id="UP000239833"/>
    </source>
</evidence>
<sequence length="1198" mass="138413">MKQNLQRKNIHHLEAPTWIFNAGISKGKYHDRQDLGVLLQPQATIRIRQVNPHFNDKLIVRLLNDDQNTEKKETITSEWSTIQADAISVPFIDTPYGDQNAEVEYNIEGKQIPLPIYQPCGNEMEFFQQWDNEQAGFALVQGPSFQLLVPKKDKEFLRNLKDFKSIDELIQYYEEIFHLYNDMIGLEDTDTGTNRMSKNRYFLKADVNGCGGACYYDWCTVNSEDTVDMWLKKNNWGPLHEIGHGYQAAFDNKGMYTGEVSNNLFGVQHQYSKNGKDADKIGWLFDYGKKESVEKNLYQAIIKEGKGYEEVNDLRFQLILLTMLKQKAGNEAFTHLYREYRKLANQEGFDANKYPLPDLMNRYYGETSGYDFTPVLQKWKLYTDRIQAEINRSKGYKATASLADIVSESQLSNARKLVDKDILINSNFEMVDNQQIAPLGLKGSVKIQLNIDDINQLKGQDLLLKEGSKVVKRIAITGKELTVQDVPNGVYTIEIPTGREARYSVDKHYLYIKEKENHLTLKIERIQHSDLVNSAIQFLGIGDKQFAELRTNLNQQQAVFHVTDKDPHYRFENEKYAGIQVFDENKKVIFDKEIEGTNVPTGQEIIPLKEGYTIKIFHAETENRLISDDSNLINPKSNENTLIMTRYGLKNVGSFIQFLGYNDKQFAEFKTDLNQQQAVFHVIDKDPHYRFENEKYAAIQVLDENKKVIFDKEIEGKNVPTGQESIPLKEGYTIKIFHAETENRLKSHDSNLINPKSNENTFIVTKYGLINALFINQSIRFLGYNDKQFAELKTHLDQQKVVLQVTDKNPHERFENEKYAGIQVLDENKKIIFDKEIQGTDVPTGQESIPLKEGYTIKIYHAETKNRLKNDSDLINPKTNENMLIVTKYGLINPSTSFINQSIQFLGYNDEQFAELKTHLNEQKAVFQVTSKDPHWKFENEKYAGIQVFDENKKVIFDKEIEGKNVPTGQESIPLKEGYTIKIFHAETENRLKSDDSIYINPKNNENTFIVTKYGLINTLFINQSIRFLGYNDEQFAELKTHLDQQKAVFQVTSKDPHWKFENEKYAGIQVFDENKKVIFNKEIEGKNVPTGQESIPLKEGYTIKIFHAETENRLKNDDSNLINPQSNENTFKVTKYGLENISLKNNAEDVLMKKIAEKDLMKKFAEKGLVGKVTEKDLMKKIDQAAERILYKLNQCS</sequence>
<evidence type="ECO:0000259" key="1">
    <source>
        <dbReference type="PROSITE" id="PS51723"/>
    </source>
</evidence>
<proteinExistence type="predicted"/>
<dbReference type="InterPro" id="IPR004954">
    <property type="entry name" value="Mucin-bd"/>
</dbReference>
<dbReference type="Gene3D" id="3.40.390.80">
    <property type="entry name" value="Peptidase M60, enhancin-like domain 2"/>
    <property type="match status" value="1"/>
</dbReference>
<protein>
    <submittedName>
        <fullName evidence="2">Type-F conjugative transfer system pilin assembly protein TraF</fullName>
    </submittedName>
</protein>
<dbReference type="PROSITE" id="PS51723">
    <property type="entry name" value="PEPTIDASE_M60"/>
    <property type="match status" value="1"/>
</dbReference>
<dbReference type="EMBL" id="CP019655">
    <property type="protein sequence ID" value="AVF27734.1"/>
    <property type="molecule type" value="Genomic_DNA"/>
</dbReference>
<accession>A0A2L1U497</accession>